<organism evidence="11 12">
    <name type="scientific">Acaulospora morrowiae</name>
    <dbReference type="NCBI Taxonomy" id="94023"/>
    <lineage>
        <taxon>Eukaryota</taxon>
        <taxon>Fungi</taxon>
        <taxon>Fungi incertae sedis</taxon>
        <taxon>Mucoromycota</taxon>
        <taxon>Glomeromycotina</taxon>
        <taxon>Glomeromycetes</taxon>
        <taxon>Diversisporales</taxon>
        <taxon>Acaulosporaceae</taxon>
        <taxon>Acaulospora</taxon>
    </lineage>
</organism>
<evidence type="ECO:0000256" key="6">
    <source>
        <dbReference type="ARBA" id="ARBA00023163"/>
    </source>
</evidence>
<evidence type="ECO:0000256" key="1">
    <source>
        <dbReference type="ARBA" id="ARBA00004123"/>
    </source>
</evidence>
<comment type="similarity">
    <text evidence="2 9">Belongs to the Mediator complex subunit 14 family.</text>
</comment>
<dbReference type="OrthoDB" id="205099at2759"/>
<evidence type="ECO:0000256" key="8">
    <source>
        <dbReference type="ARBA" id="ARBA00032007"/>
    </source>
</evidence>
<comment type="subcellular location">
    <subcellularLocation>
        <location evidence="1 9">Nucleus</location>
    </subcellularLocation>
</comment>
<evidence type="ECO:0000259" key="10">
    <source>
        <dbReference type="Pfam" id="PF08638"/>
    </source>
</evidence>
<dbReference type="InterPro" id="IPR013947">
    <property type="entry name" value="Mediator_Med14"/>
</dbReference>
<evidence type="ECO:0000256" key="5">
    <source>
        <dbReference type="ARBA" id="ARBA00023159"/>
    </source>
</evidence>
<evidence type="ECO:0000256" key="3">
    <source>
        <dbReference type="ARBA" id="ARBA00019619"/>
    </source>
</evidence>
<name>A0A9N9NL44_9GLOM</name>
<keyword evidence="4 9" id="KW-0805">Transcription regulation</keyword>
<evidence type="ECO:0000313" key="11">
    <source>
        <dbReference type="EMBL" id="CAG8739397.1"/>
    </source>
</evidence>
<dbReference type="Pfam" id="PF08638">
    <property type="entry name" value="Med14"/>
    <property type="match status" value="1"/>
</dbReference>
<evidence type="ECO:0000256" key="2">
    <source>
        <dbReference type="ARBA" id="ARBA00007813"/>
    </source>
</evidence>
<keyword evidence="6 9" id="KW-0804">Transcription</keyword>
<evidence type="ECO:0000256" key="9">
    <source>
        <dbReference type="RuleBase" id="RU365082"/>
    </source>
</evidence>
<feature type="non-terminal residue" evidence="11">
    <location>
        <position position="1"/>
    </location>
</feature>
<dbReference type="AlphaFoldDB" id="A0A9N9NL44"/>
<evidence type="ECO:0000313" key="12">
    <source>
        <dbReference type="Proteomes" id="UP000789342"/>
    </source>
</evidence>
<reference evidence="11" key="1">
    <citation type="submission" date="2021-06" db="EMBL/GenBank/DDBJ databases">
        <authorList>
            <person name="Kallberg Y."/>
            <person name="Tangrot J."/>
            <person name="Rosling A."/>
        </authorList>
    </citation>
    <scope>NUCLEOTIDE SEQUENCE</scope>
    <source>
        <strain evidence="11">CL551</strain>
    </source>
</reference>
<dbReference type="GO" id="GO:0003712">
    <property type="term" value="F:transcription coregulator activity"/>
    <property type="evidence" value="ECO:0007669"/>
    <property type="project" value="UniProtKB-UniRule"/>
</dbReference>
<keyword evidence="12" id="KW-1185">Reference proteome</keyword>
<comment type="function">
    <text evidence="9">Component of the Mediator complex, a coactivator involved in the regulated transcription of nearly all RNA polymerase II-dependent genes. Mediator functions as a bridge to convey information from gene-specific regulatory proteins to the basal RNA polymerase II transcription machinery. Mediator is recruited to promoters by direct interactions with regulatory proteins and serves as a scaffold for the assembly of a functional preinitiation complex with RNA polymerase II and the general transcription factors.</text>
</comment>
<evidence type="ECO:0000256" key="4">
    <source>
        <dbReference type="ARBA" id="ARBA00023015"/>
    </source>
</evidence>
<dbReference type="PANTHER" id="PTHR12809:SF2">
    <property type="entry name" value="MEDIATOR OF RNA POLYMERASE II TRANSCRIPTION SUBUNIT 14"/>
    <property type="match status" value="1"/>
</dbReference>
<accession>A0A9N9NL44</accession>
<dbReference type="PANTHER" id="PTHR12809">
    <property type="entry name" value="MEDIATOR COMPLEX SUBUNIT"/>
    <property type="match status" value="1"/>
</dbReference>
<keyword evidence="7 9" id="KW-0539">Nucleus</keyword>
<protein>
    <recommendedName>
        <fullName evidence="3 9">Mediator of RNA polymerase II transcription subunit 14</fullName>
    </recommendedName>
    <alternativeName>
        <fullName evidence="8 9">Mediator complex subunit 14</fullName>
    </alternativeName>
</protein>
<feature type="non-terminal residue" evidence="11">
    <location>
        <position position="349"/>
    </location>
</feature>
<dbReference type="EMBL" id="CAJVPV010029790">
    <property type="protein sequence ID" value="CAG8739397.1"/>
    <property type="molecule type" value="Genomic_DNA"/>
</dbReference>
<gene>
    <name evidence="11" type="ORF">AMORRO_LOCUS14605</name>
</gene>
<dbReference type="InterPro" id="IPR055122">
    <property type="entry name" value="Med14_N"/>
</dbReference>
<comment type="caution">
    <text evidence="11">The sequence shown here is derived from an EMBL/GenBank/DDBJ whole genome shotgun (WGS) entry which is preliminary data.</text>
</comment>
<evidence type="ECO:0000256" key="7">
    <source>
        <dbReference type="ARBA" id="ARBA00023242"/>
    </source>
</evidence>
<dbReference type="GO" id="GO:0006357">
    <property type="term" value="P:regulation of transcription by RNA polymerase II"/>
    <property type="evidence" value="ECO:0007669"/>
    <property type="project" value="InterPro"/>
</dbReference>
<dbReference type="Proteomes" id="UP000789342">
    <property type="component" value="Unassembled WGS sequence"/>
</dbReference>
<sequence>SYHEAMENQQQKINNVLHSLFDFRYGVIPYTSTRCPDITTAIDVLTTGRYQRFPKIIEESFAPKIVTDKEVKESLRKINAYIELRMLTEEVIPPAMKKYRVADGRITFYVDKEFEVILTPNVAEENVYWVILDLKILVQSENDKLGDDVDLSLHENQIEHIKNFAQGFLNPPPFQQQPNETSKHLPLLKLYDYLHTLCLDAQLEVLYQQAFRLHKTRWSENLVVEMDHTHTILRICYWNWAKQTVQTAQMQHMQQSRRSNIPSGAVNKPPINHDVIEISIAEEMPSKSLIHYTRSKLSKSNWLNDASRVKSGVINDGRGLNYPRKFLRARWSGLTGVLANKWTILDWEF</sequence>
<feature type="domain" description="Mediator complex subunit MED14 N-terminal" evidence="10">
    <location>
        <begin position="4"/>
        <end position="119"/>
    </location>
</feature>
<dbReference type="GO" id="GO:0070847">
    <property type="term" value="C:core mediator complex"/>
    <property type="evidence" value="ECO:0007669"/>
    <property type="project" value="TreeGrafter"/>
</dbReference>
<keyword evidence="5 9" id="KW-0010">Activator</keyword>
<comment type="subunit">
    <text evidence="9">Component of the Mediator complex.</text>
</comment>
<proteinExistence type="inferred from homology"/>
<dbReference type="GO" id="GO:0016592">
    <property type="term" value="C:mediator complex"/>
    <property type="evidence" value="ECO:0007669"/>
    <property type="project" value="UniProtKB-UniRule"/>
</dbReference>